<keyword evidence="3" id="KW-1185">Reference proteome</keyword>
<accession>A0A195BBR4</accession>
<name>A0A195BBR4_9HYME</name>
<dbReference type="Proteomes" id="UP000078540">
    <property type="component" value="Unassembled WGS sequence"/>
</dbReference>
<feature type="transmembrane region" description="Helical" evidence="1">
    <location>
        <begin position="12"/>
        <end position="32"/>
    </location>
</feature>
<protein>
    <submittedName>
        <fullName evidence="2">Uncharacterized protein</fullName>
    </submittedName>
</protein>
<dbReference type="EMBL" id="KQ976524">
    <property type="protein sequence ID" value="KYM82001.1"/>
    <property type="molecule type" value="Genomic_DNA"/>
</dbReference>
<proteinExistence type="predicted"/>
<sequence>YSKLMSLNIVELVSYTVMVASNFCYQGLPSVLGKLFESSDNLTRKRIYCNLCENSFPSFNPIELCLQLSNVMFIIQEYPFVVSLTRILSIATITCIICCITISCCVEFIHVIKCLFLINVPCFRVVDFLCRALVIDCDTEIGEKSNNIMKYLEYCDSSSTYYDIPTPVKRYSVIFANCHDLYHRRKMRFYLIRIS</sequence>
<feature type="transmembrane region" description="Helical" evidence="1">
    <location>
        <begin position="87"/>
        <end position="109"/>
    </location>
</feature>
<evidence type="ECO:0000313" key="3">
    <source>
        <dbReference type="Proteomes" id="UP000078540"/>
    </source>
</evidence>
<evidence type="ECO:0000256" key="1">
    <source>
        <dbReference type="SAM" id="Phobius"/>
    </source>
</evidence>
<reference evidence="2 3" key="1">
    <citation type="submission" date="2015-09" db="EMBL/GenBank/DDBJ databases">
        <title>Atta colombica WGS genome.</title>
        <authorList>
            <person name="Nygaard S."/>
            <person name="Hu H."/>
            <person name="Boomsma J."/>
            <person name="Zhang G."/>
        </authorList>
    </citation>
    <scope>NUCLEOTIDE SEQUENCE [LARGE SCALE GENOMIC DNA]</scope>
    <source>
        <strain evidence="2">Treedump-2</strain>
        <tissue evidence="2">Whole body</tissue>
    </source>
</reference>
<keyword evidence="1" id="KW-1133">Transmembrane helix</keyword>
<keyword evidence="1" id="KW-0812">Transmembrane</keyword>
<feature type="non-terminal residue" evidence="2">
    <location>
        <position position="1"/>
    </location>
</feature>
<organism evidence="2 3">
    <name type="scientific">Atta colombica</name>
    <dbReference type="NCBI Taxonomy" id="520822"/>
    <lineage>
        <taxon>Eukaryota</taxon>
        <taxon>Metazoa</taxon>
        <taxon>Ecdysozoa</taxon>
        <taxon>Arthropoda</taxon>
        <taxon>Hexapoda</taxon>
        <taxon>Insecta</taxon>
        <taxon>Pterygota</taxon>
        <taxon>Neoptera</taxon>
        <taxon>Endopterygota</taxon>
        <taxon>Hymenoptera</taxon>
        <taxon>Apocrita</taxon>
        <taxon>Aculeata</taxon>
        <taxon>Formicoidea</taxon>
        <taxon>Formicidae</taxon>
        <taxon>Myrmicinae</taxon>
        <taxon>Atta</taxon>
    </lineage>
</organism>
<keyword evidence="1" id="KW-0472">Membrane</keyword>
<gene>
    <name evidence="2" type="ORF">ALC53_07550</name>
</gene>
<dbReference type="AlphaFoldDB" id="A0A195BBR4"/>
<evidence type="ECO:0000313" key="2">
    <source>
        <dbReference type="EMBL" id="KYM82001.1"/>
    </source>
</evidence>